<dbReference type="STRING" id="338188.ERS852397_01901"/>
<evidence type="ECO:0000313" key="2">
    <source>
        <dbReference type="Proteomes" id="UP000095517"/>
    </source>
</evidence>
<sequence>MKKNEVTTLTSLVNEGKKIARLSGNRDLNEKIVKAKMETLEECGQLIPAIVVDATDVINQGLEVVDFTTGNIIREEEAVDYLVLVEGNHRYEAHLRLIASNEERDEQKRYKREFKLLYALNTELPIAKMLSEINIATNPWKGSDYVKGAKINNQQKKLPLLDAMNNLVNKGYSLTSASKWLTFTSKINKKVMDCAIDGNIVDELKNTNGLERGLRLLQAAEGIFKETTIQARTVIDWIISKYEKTSDNLKPEFTNKMERFLKNISKEDADYIEKAKGTRGGDTKENIINNKLSGLWDGFEK</sequence>
<dbReference type="GeneID" id="82173038"/>
<dbReference type="AlphaFoldDB" id="A0A174EHJ6"/>
<dbReference type="RefSeq" id="WP_055278963.1">
    <property type="nucleotide sequence ID" value="NZ_CABIXA010000008.1"/>
</dbReference>
<organism evidence="1 2">
    <name type="scientific">Bacteroides finegoldii</name>
    <dbReference type="NCBI Taxonomy" id="338188"/>
    <lineage>
        <taxon>Bacteria</taxon>
        <taxon>Pseudomonadati</taxon>
        <taxon>Bacteroidota</taxon>
        <taxon>Bacteroidia</taxon>
        <taxon>Bacteroidales</taxon>
        <taxon>Bacteroidaceae</taxon>
        <taxon>Bacteroides</taxon>
    </lineage>
</organism>
<gene>
    <name evidence="1" type="ORF">ERS852397_01901</name>
</gene>
<accession>A0A174EHJ6</accession>
<dbReference type="Proteomes" id="UP000095517">
    <property type="component" value="Unassembled WGS sequence"/>
</dbReference>
<name>A0A174EHJ6_9BACE</name>
<dbReference type="EMBL" id="CYZH01000008">
    <property type="protein sequence ID" value="CUO37213.1"/>
    <property type="molecule type" value="Genomic_DNA"/>
</dbReference>
<evidence type="ECO:0000313" key="1">
    <source>
        <dbReference type="EMBL" id="CUO37213.1"/>
    </source>
</evidence>
<protein>
    <submittedName>
        <fullName evidence="1">Uncharacterized protein</fullName>
    </submittedName>
</protein>
<proteinExistence type="predicted"/>
<reference evidence="1 2" key="1">
    <citation type="submission" date="2015-09" db="EMBL/GenBank/DDBJ databases">
        <authorList>
            <consortium name="Pathogen Informatics"/>
        </authorList>
    </citation>
    <scope>NUCLEOTIDE SEQUENCE [LARGE SCALE GENOMIC DNA]</scope>
    <source>
        <strain evidence="1 2">2789STDY5608840</strain>
    </source>
</reference>